<dbReference type="InterPro" id="IPR036909">
    <property type="entry name" value="Cyt_c-like_dom_sf"/>
</dbReference>
<keyword evidence="7 9" id="KW-0408">Iron</keyword>
<evidence type="ECO:0000313" key="12">
    <source>
        <dbReference type="EMBL" id="MEI7035322.1"/>
    </source>
</evidence>
<evidence type="ECO:0000256" key="9">
    <source>
        <dbReference type="PROSITE-ProRule" id="PRU00433"/>
    </source>
</evidence>
<dbReference type="PANTHER" id="PTHR35008">
    <property type="entry name" value="BLL4482 PROTEIN-RELATED"/>
    <property type="match status" value="1"/>
</dbReference>
<evidence type="ECO:0000256" key="6">
    <source>
        <dbReference type="ARBA" id="ARBA00022737"/>
    </source>
</evidence>
<evidence type="ECO:0000256" key="5">
    <source>
        <dbReference type="ARBA" id="ARBA00022729"/>
    </source>
</evidence>
<proteinExistence type="predicted"/>
<feature type="chain" id="PRO_5046515729" evidence="10">
    <location>
        <begin position="22"/>
        <end position="429"/>
    </location>
</feature>
<evidence type="ECO:0000256" key="3">
    <source>
        <dbReference type="ARBA" id="ARBA00022617"/>
    </source>
</evidence>
<evidence type="ECO:0000256" key="8">
    <source>
        <dbReference type="ARBA" id="ARBA00023136"/>
    </source>
</evidence>
<gene>
    <name evidence="12" type="ORF">WAT24_00965</name>
</gene>
<sequence>MSAPVANVMRCLAMLALPALCVACSQDRDHAAPSVVKLGERMSPGPWGDIARGRYLVRAGDCEACHTAPGGQPFAGDRAVPTPFGTIYSSNITPDRETGIGRWNDADFYRAMHQGVDRLGHHLYPAFPYPWYTRLSVDDVRAIKAYLDTLPAVRQAPRPNDLPWPLDQRGVMAVWNGMYFDAGTYRSDPRRSAQWNRGAYLVEGAGHCGACHSPKNVAGAADRDHPLTGGFAENAYAPSLAGGLRDGLGGWTEQDIVQYLRTGRNERTAAAGPMAEVVEQSTQYLSQPDLQAIAVYLKSLPVPKEAPVAVADKAAVGRGAALYLDNCEGCHLEQGQGELGAFPPLRQSTAVQAKSADTLIGVILQGARVPRTAAEPTGLAMQGFADHLDDRQIADLATYIRTAWGNRAAAVDADEVADLRQTLRKAPGG</sequence>
<keyword evidence="2" id="KW-1003">Cell membrane</keyword>
<name>A0ABU8J893_9GAMM</name>
<dbReference type="RefSeq" id="WP_336805937.1">
    <property type="nucleotide sequence ID" value="NZ_JBBBNY010000001.1"/>
</dbReference>
<dbReference type="InterPro" id="IPR051459">
    <property type="entry name" value="Cytochrome_c-type_DH"/>
</dbReference>
<protein>
    <submittedName>
        <fullName evidence="12">Cytochrome c</fullName>
    </submittedName>
</protein>
<dbReference type="PANTHER" id="PTHR35008:SF8">
    <property type="entry name" value="ALCOHOL DEHYDROGENASE CYTOCHROME C SUBUNIT"/>
    <property type="match status" value="1"/>
</dbReference>
<evidence type="ECO:0000256" key="1">
    <source>
        <dbReference type="ARBA" id="ARBA00004236"/>
    </source>
</evidence>
<dbReference type="SUPFAM" id="SSF46626">
    <property type="entry name" value="Cytochrome c"/>
    <property type="match status" value="3"/>
</dbReference>
<dbReference type="Gene3D" id="1.10.760.10">
    <property type="entry name" value="Cytochrome c-like domain"/>
    <property type="match status" value="3"/>
</dbReference>
<evidence type="ECO:0000313" key="13">
    <source>
        <dbReference type="Proteomes" id="UP001381174"/>
    </source>
</evidence>
<feature type="domain" description="Cytochrome c" evidence="11">
    <location>
        <begin position="193"/>
        <end position="301"/>
    </location>
</feature>
<accession>A0ABU8J893</accession>
<keyword evidence="6" id="KW-0677">Repeat</keyword>
<dbReference type="Pfam" id="PF00034">
    <property type="entry name" value="Cytochrom_C"/>
    <property type="match status" value="1"/>
</dbReference>
<feature type="domain" description="Cytochrome c" evidence="11">
    <location>
        <begin position="314"/>
        <end position="404"/>
    </location>
</feature>
<dbReference type="PROSITE" id="PS51007">
    <property type="entry name" value="CYTC"/>
    <property type="match status" value="3"/>
</dbReference>
<comment type="caution">
    <text evidence="12">The sequence shown here is derived from an EMBL/GenBank/DDBJ whole genome shotgun (WGS) entry which is preliminary data.</text>
</comment>
<dbReference type="InterPro" id="IPR014353">
    <property type="entry name" value="Membr-bd_ADH_cyt_c"/>
</dbReference>
<dbReference type="EMBL" id="JBBBNY010000001">
    <property type="protein sequence ID" value="MEI7035322.1"/>
    <property type="molecule type" value="Genomic_DNA"/>
</dbReference>
<evidence type="ECO:0000256" key="4">
    <source>
        <dbReference type="ARBA" id="ARBA00022723"/>
    </source>
</evidence>
<keyword evidence="8" id="KW-0472">Membrane</keyword>
<comment type="subcellular location">
    <subcellularLocation>
        <location evidence="1">Cell membrane</location>
    </subcellularLocation>
</comment>
<keyword evidence="4 9" id="KW-0479">Metal-binding</keyword>
<reference evidence="12 13" key="1">
    <citation type="journal article" date="2014" name="Int. J. Syst. Evol. Microbiol.">
        <title>Fulvimonas yonginensis sp. nov., isolated from greenhouse soil, and emended description of the genus Fulvimonas.</title>
        <authorList>
            <person name="Ahn J.H."/>
            <person name="Kim S.J."/>
            <person name="Weon H.Y."/>
            <person name="Hong S.B."/>
            <person name="Seok S.J."/>
            <person name="Kwon S.W."/>
        </authorList>
    </citation>
    <scope>NUCLEOTIDE SEQUENCE [LARGE SCALE GENOMIC DNA]</scope>
    <source>
        <strain evidence="12 13">KACC 16952</strain>
    </source>
</reference>
<dbReference type="Proteomes" id="UP001381174">
    <property type="component" value="Unassembled WGS sequence"/>
</dbReference>
<dbReference type="PIRSF" id="PIRSF000018">
    <property type="entry name" value="Mb_ADH_cyt_c"/>
    <property type="match status" value="1"/>
</dbReference>
<organism evidence="12 13">
    <name type="scientific">Fulvimonas yonginensis</name>
    <dbReference type="NCBI Taxonomy" id="1495200"/>
    <lineage>
        <taxon>Bacteria</taxon>
        <taxon>Pseudomonadati</taxon>
        <taxon>Pseudomonadota</taxon>
        <taxon>Gammaproteobacteria</taxon>
        <taxon>Lysobacterales</taxon>
        <taxon>Rhodanobacteraceae</taxon>
        <taxon>Fulvimonas</taxon>
    </lineage>
</organism>
<evidence type="ECO:0000256" key="7">
    <source>
        <dbReference type="ARBA" id="ARBA00023004"/>
    </source>
</evidence>
<dbReference type="InterPro" id="IPR009056">
    <property type="entry name" value="Cyt_c-like_dom"/>
</dbReference>
<keyword evidence="3 9" id="KW-0349">Heme</keyword>
<keyword evidence="5 10" id="KW-0732">Signal</keyword>
<evidence type="ECO:0000256" key="2">
    <source>
        <dbReference type="ARBA" id="ARBA00022475"/>
    </source>
</evidence>
<feature type="signal peptide" evidence="10">
    <location>
        <begin position="1"/>
        <end position="21"/>
    </location>
</feature>
<keyword evidence="13" id="KW-1185">Reference proteome</keyword>
<feature type="domain" description="Cytochrome c" evidence="11">
    <location>
        <begin position="48"/>
        <end position="151"/>
    </location>
</feature>
<evidence type="ECO:0000256" key="10">
    <source>
        <dbReference type="SAM" id="SignalP"/>
    </source>
</evidence>
<evidence type="ECO:0000259" key="11">
    <source>
        <dbReference type="PROSITE" id="PS51007"/>
    </source>
</evidence>